<accession>A0A1H6ZFK0</accession>
<sequence>MQLLLNDSIFVYSMIRDEIKKVLDQEGAYDEGYRNFALGQLHYYSERCQSVNVLLQEWKLWDSDIVMRAALECATRFIFVSSARADERSNLIHEYSVALNEIDDIQRSEKAKQFVAVNKNEDSLMLIGGVILPAEREEELRSRWPKSKRNPIKQKWSFTEIVRTLTDFSEVGLDLRGYKSLLHSYGLSSHLIHADQTAIDVVLDRTSRESSVRIAQERAHYARLATTQTSILFLCWRALVYATGIDSRNQYVVDAMMEVDKRASVFHEEFARTQDAFYSKDSD</sequence>
<evidence type="ECO:0000313" key="2">
    <source>
        <dbReference type="Proteomes" id="UP000199250"/>
    </source>
</evidence>
<protein>
    <submittedName>
        <fullName evidence="1">Uncharacterized protein</fullName>
    </submittedName>
</protein>
<evidence type="ECO:0000313" key="1">
    <source>
        <dbReference type="EMBL" id="SEJ50257.1"/>
    </source>
</evidence>
<gene>
    <name evidence="1" type="ORF">SAMN04244572_04253</name>
</gene>
<organism evidence="1 2">
    <name type="scientific">Azotobacter beijerinckii</name>
    <dbReference type="NCBI Taxonomy" id="170623"/>
    <lineage>
        <taxon>Bacteria</taxon>
        <taxon>Pseudomonadati</taxon>
        <taxon>Pseudomonadota</taxon>
        <taxon>Gammaproteobacteria</taxon>
        <taxon>Pseudomonadales</taxon>
        <taxon>Pseudomonadaceae</taxon>
        <taxon>Azotobacter</taxon>
    </lineage>
</organism>
<dbReference type="EMBL" id="FNYQ01000119">
    <property type="protein sequence ID" value="SEJ50257.1"/>
    <property type="molecule type" value="Genomic_DNA"/>
</dbReference>
<proteinExistence type="predicted"/>
<dbReference type="AlphaFoldDB" id="A0A1H6ZFK0"/>
<name>A0A1H6ZFK0_9GAMM</name>
<dbReference type="Pfam" id="PF18928">
    <property type="entry name" value="DUF5677"/>
    <property type="match status" value="1"/>
</dbReference>
<dbReference type="Proteomes" id="UP000199250">
    <property type="component" value="Unassembled WGS sequence"/>
</dbReference>
<reference evidence="1 2" key="1">
    <citation type="submission" date="2016-10" db="EMBL/GenBank/DDBJ databases">
        <authorList>
            <person name="de Groot N.N."/>
        </authorList>
    </citation>
    <scope>NUCLEOTIDE SEQUENCE [LARGE SCALE GENOMIC DNA]</scope>
    <source>
        <strain evidence="1 2">DSM 373</strain>
    </source>
</reference>
<dbReference type="InterPro" id="IPR043733">
    <property type="entry name" value="DUF5677"/>
</dbReference>